<dbReference type="InterPro" id="IPR046348">
    <property type="entry name" value="SIS_dom_sf"/>
</dbReference>
<protein>
    <submittedName>
        <fullName evidence="2">Sedoheptulose 7-phosphate isomerase</fullName>
    </submittedName>
</protein>
<dbReference type="Proteomes" id="UP000034090">
    <property type="component" value="Unassembled WGS sequence"/>
</dbReference>
<dbReference type="GO" id="GO:0097367">
    <property type="term" value="F:carbohydrate derivative binding"/>
    <property type="evidence" value="ECO:0007669"/>
    <property type="project" value="InterPro"/>
</dbReference>
<dbReference type="InterPro" id="IPR035461">
    <property type="entry name" value="GmhA/DiaA"/>
</dbReference>
<organism evidence="2 3">
    <name type="scientific">Candidatus Woesebacteria bacterium GW2011_GWB1_43_14</name>
    <dbReference type="NCBI Taxonomy" id="1618578"/>
    <lineage>
        <taxon>Bacteria</taxon>
        <taxon>Candidatus Woeseibacteriota</taxon>
    </lineage>
</organism>
<dbReference type="PROSITE" id="PS51464">
    <property type="entry name" value="SIS"/>
    <property type="match status" value="1"/>
</dbReference>
<dbReference type="SUPFAM" id="SSF53697">
    <property type="entry name" value="SIS domain"/>
    <property type="match status" value="1"/>
</dbReference>
<evidence type="ECO:0000313" key="3">
    <source>
        <dbReference type="Proteomes" id="UP000034090"/>
    </source>
</evidence>
<dbReference type="EMBL" id="LCFQ01000002">
    <property type="protein sequence ID" value="KKS98793.1"/>
    <property type="molecule type" value="Genomic_DNA"/>
</dbReference>
<dbReference type="AlphaFoldDB" id="A0A0G1GJ51"/>
<dbReference type="GO" id="GO:0016853">
    <property type="term" value="F:isomerase activity"/>
    <property type="evidence" value="ECO:0007669"/>
    <property type="project" value="UniProtKB-KW"/>
</dbReference>
<comment type="caution">
    <text evidence="2">The sequence shown here is derived from an EMBL/GenBank/DDBJ whole genome shotgun (WGS) entry which is preliminary data.</text>
</comment>
<dbReference type="InterPro" id="IPR050099">
    <property type="entry name" value="SIS_GmhA/DiaA_subfam"/>
</dbReference>
<dbReference type="InterPro" id="IPR001347">
    <property type="entry name" value="SIS_dom"/>
</dbReference>
<keyword evidence="2" id="KW-0413">Isomerase</keyword>
<sequence>MGRMKGESFSPSKYFSLIAKCSLDFIDSPKYEKVVETLLKCYERGGIVFTMGCGGSASTATHFAADLAKTTAANDKIGFKAISLVDNIPLVSAWTNDKGWNTIFAGQLEQWITKNDVLVGFSVHGGTKRGDEAGPWSQNLVSAMALAKKRKAKIIGFSGFDGGAMEEMADVSIIVPTSSELYGTPIVEAMHIVIHHSIIFDLKDRIKSTNGKKTAA</sequence>
<evidence type="ECO:0000313" key="2">
    <source>
        <dbReference type="EMBL" id="KKS98793.1"/>
    </source>
</evidence>
<name>A0A0G1GJ51_9BACT</name>
<accession>A0A0G1GJ51</accession>
<dbReference type="CDD" id="cd05006">
    <property type="entry name" value="SIS_GmhA"/>
    <property type="match status" value="1"/>
</dbReference>
<dbReference type="Pfam" id="PF13580">
    <property type="entry name" value="SIS_2"/>
    <property type="match status" value="1"/>
</dbReference>
<proteinExistence type="predicted"/>
<dbReference type="STRING" id="1618578.UV74_C0002G0012"/>
<gene>
    <name evidence="2" type="ORF">UV74_C0002G0012</name>
</gene>
<dbReference type="GO" id="GO:1901135">
    <property type="term" value="P:carbohydrate derivative metabolic process"/>
    <property type="evidence" value="ECO:0007669"/>
    <property type="project" value="InterPro"/>
</dbReference>
<dbReference type="PANTHER" id="PTHR30390">
    <property type="entry name" value="SEDOHEPTULOSE 7-PHOSPHATE ISOMERASE / DNAA INITIATOR-ASSOCIATING FACTOR FOR REPLICATION INITIATION"/>
    <property type="match status" value="1"/>
</dbReference>
<dbReference type="Gene3D" id="3.40.50.10490">
    <property type="entry name" value="Glucose-6-phosphate isomerase like protein, domain 1"/>
    <property type="match status" value="1"/>
</dbReference>
<feature type="domain" description="SIS" evidence="1">
    <location>
        <begin position="38"/>
        <end position="208"/>
    </location>
</feature>
<evidence type="ECO:0000259" key="1">
    <source>
        <dbReference type="PROSITE" id="PS51464"/>
    </source>
</evidence>
<reference evidence="2 3" key="1">
    <citation type="journal article" date="2015" name="Nature">
        <title>rRNA introns, odd ribosomes, and small enigmatic genomes across a large radiation of phyla.</title>
        <authorList>
            <person name="Brown C.T."/>
            <person name="Hug L.A."/>
            <person name="Thomas B.C."/>
            <person name="Sharon I."/>
            <person name="Castelle C.J."/>
            <person name="Singh A."/>
            <person name="Wilkins M.J."/>
            <person name="Williams K.H."/>
            <person name="Banfield J.F."/>
        </authorList>
    </citation>
    <scope>NUCLEOTIDE SEQUENCE [LARGE SCALE GENOMIC DNA]</scope>
</reference>